<accession>A0ABW0N1X5</accession>
<comment type="caution">
    <text evidence="2">The sequence shown here is derived from an EMBL/GenBank/DDBJ whole genome shotgun (WGS) entry which is preliminary data.</text>
</comment>
<evidence type="ECO:0000256" key="1">
    <source>
        <dbReference type="SAM" id="SignalP"/>
    </source>
</evidence>
<dbReference type="Proteomes" id="UP001595956">
    <property type="component" value="Unassembled WGS sequence"/>
</dbReference>
<evidence type="ECO:0000313" key="2">
    <source>
        <dbReference type="EMBL" id="MFC5494179.1"/>
    </source>
</evidence>
<organism evidence="2 3">
    <name type="scientific">Nocardioides caricicola</name>
    <dbReference type="NCBI Taxonomy" id="634770"/>
    <lineage>
        <taxon>Bacteria</taxon>
        <taxon>Bacillati</taxon>
        <taxon>Actinomycetota</taxon>
        <taxon>Actinomycetes</taxon>
        <taxon>Propionibacteriales</taxon>
        <taxon>Nocardioidaceae</taxon>
        <taxon>Nocardioides</taxon>
    </lineage>
</organism>
<evidence type="ECO:0000313" key="3">
    <source>
        <dbReference type="Proteomes" id="UP001595956"/>
    </source>
</evidence>
<feature type="chain" id="PRO_5045102873" description="CARDB domain-containing protein" evidence="1">
    <location>
        <begin position="27"/>
        <end position="224"/>
    </location>
</feature>
<name>A0ABW0N1X5_9ACTN</name>
<reference evidence="3" key="1">
    <citation type="journal article" date="2019" name="Int. J. Syst. Evol. Microbiol.">
        <title>The Global Catalogue of Microorganisms (GCM) 10K type strain sequencing project: providing services to taxonomists for standard genome sequencing and annotation.</title>
        <authorList>
            <consortium name="The Broad Institute Genomics Platform"/>
            <consortium name="The Broad Institute Genome Sequencing Center for Infectious Disease"/>
            <person name="Wu L."/>
            <person name="Ma J."/>
        </authorList>
    </citation>
    <scope>NUCLEOTIDE SEQUENCE [LARGE SCALE GENOMIC DNA]</scope>
    <source>
        <strain evidence="3">KACC 13778</strain>
    </source>
</reference>
<keyword evidence="1" id="KW-0732">Signal</keyword>
<feature type="signal peptide" evidence="1">
    <location>
        <begin position="1"/>
        <end position="26"/>
    </location>
</feature>
<dbReference type="EMBL" id="JBHSMD010000004">
    <property type="protein sequence ID" value="MFC5494179.1"/>
    <property type="molecule type" value="Genomic_DNA"/>
</dbReference>
<dbReference type="RefSeq" id="WP_345179950.1">
    <property type="nucleotide sequence ID" value="NZ_BAABFQ010000007.1"/>
</dbReference>
<proteinExistence type="predicted"/>
<protein>
    <recommendedName>
        <fullName evidence="4">CARDB domain-containing protein</fullName>
    </recommendedName>
</protein>
<gene>
    <name evidence="2" type="ORF">ACFPKY_13760</name>
</gene>
<evidence type="ECO:0008006" key="4">
    <source>
        <dbReference type="Google" id="ProtNLM"/>
    </source>
</evidence>
<sequence>MRSIPVATAVLGVVAALLTTAAPTTATTGFDARASLSGQRTCAKTATTGVTRRTVVLDNSRSAHRVQFKVVRVGDHLAQHKVYVWVPAHRTRSVVVSVPQRTTASVRVRVPEMGGRALRLSATVSALRSCYVATVAPKAAFGGVSCHHGDSIAQIVLDNRATSDEKVDYTVASSYGDSTATFTVRPASVANYYLPVPAGRSTRVSVTAAGQRVLSTDIAAAGCR</sequence>
<keyword evidence="3" id="KW-1185">Reference proteome</keyword>